<proteinExistence type="predicted"/>
<reference evidence="6 7" key="1">
    <citation type="submission" date="2020-04" db="EMBL/GenBank/DDBJ databases">
        <title>Molecular characterization of pseudomonads from Agaricus bisporus reveal novel blotch 2 pathogens in Western Europe.</title>
        <authorList>
            <person name="Taparia T."/>
            <person name="Krijger M."/>
            <person name="Haynes E."/>
            <person name="Elpinstone J.G."/>
            <person name="Noble R."/>
            <person name="Van Der Wolf J."/>
        </authorList>
    </citation>
    <scope>NUCLEOTIDE SEQUENCE [LARGE SCALE GENOMIC DNA]</scope>
    <source>
        <strain evidence="6 7">IPO3782</strain>
    </source>
</reference>
<protein>
    <submittedName>
        <fullName evidence="6">TetR/AcrR family transcriptional regulator</fullName>
    </submittedName>
</protein>
<feature type="DNA-binding region" description="H-T-H motif" evidence="4">
    <location>
        <begin position="36"/>
        <end position="55"/>
    </location>
</feature>
<evidence type="ECO:0000256" key="1">
    <source>
        <dbReference type="ARBA" id="ARBA00023015"/>
    </source>
</evidence>
<dbReference type="InterPro" id="IPR011075">
    <property type="entry name" value="TetR_C"/>
</dbReference>
<keyword evidence="2 4" id="KW-0238">DNA-binding</keyword>
<dbReference type="PRINTS" id="PR00455">
    <property type="entry name" value="HTHTETR"/>
</dbReference>
<dbReference type="EMBL" id="JACARG010000021">
    <property type="protein sequence ID" value="NWE13740.1"/>
    <property type="molecule type" value="Genomic_DNA"/>
</dbReference>
<dbReference type="Gene3D" id="1.10.10.60">
    <property type="entry name" value="Homeodomain-like"/>
    <property type="match status" value="1"/>
</dbReference>
<accession>A0A7Y8JPT6</accession>
<evidence type="ECO:0000256" key="4">
    <source>
        <dbReference type="PROSITE-ProRule" id="PRU00335"/>
    </source>
</evidence>
<dbReference type="SUPFAM" id="SSF48498">
    <property type="entry name" value="Tetracyclin repressor-like, C-terminal domain"/>
    <property type="match status" value="1"/>
</dbReference>
<dbReference type="PROSITE" id="PS50977">
    <property type="entry name" value="HTH_TETR_2"/>
    <property type="match status" value="1"/>
</dbReference>
<dbReference type="GO" id="GO:0003700">
    <property type="term" value="F:DNA-binding transcription factor activity"/>
    <property type="evidence" value="ECO:0007669"/>
    <property type="project" value="TreeGrafter"/>
</dbReference>
<dbReference type="GO" id="GO:0000976">
    <property type="term" value="F:transcription cis-regulatory region binding"/>
    <property type="evidence" value="ECO:0007669"/>
    <property type="project" value="TreeGrafter"/>
</dbReference>
<dbReference type="InterPro" id="IPR009057">
    <property type="entry name" value="Homeodomain-like_sf"/>
</dbReference>
<keyword evidence="3" id="KW-0804">Transcription</keyword>
<evidence type="ECO:0000256" key="2">
    <source>
        <dbReference type="ARBA" id="ARBA00023125"/>
    </source>
</evidence>
<dbReference type="InterPro" id="IPR050109">
    <property type="entry name" value="HTH-type_TetR-like_transc_reg"/>
</dbReference>
<evidence type="ECO:0000259" key="5">
    <source>
        <dbReference type="PROSITE" id="PS50977"/>
    </source>
</evidence>
<evidence type="ECO:0000313" key="6">
    <source>
        <dbReference type="EMBL" id="NWE13740.1"/>
    </source>
</evidence>
<dbReference type="PANTHER" id="PTHR30055">
    <property type="entry name" value="HTH-TYPE TRANSCRIPTIONAL REGULATOR RUTR"/>
    <property type="match status" value="1"/>
</dbReference>
<dbReference type="PANTHER" id="PTHR30055:SF148">
    <property type="entry name" value="TETR-FAMILY TRANSCRIPTIONAL REGULATOR"/>
    <property type="match status" value="1"/>
</dbReference>
<evidence type="ECO:0000256" key="3">
    <source>
        <dbReference type="ARBA" id="ARBA00023163"/>
    </source>
</evidence>
<organism evidence="6 7">
    <name type="scientific">Pseudomonas yamanorum</name>
    <dbReference type="NCBI Taxonomy" id="515393"/>
    <lineage>
        <taxon>Bacteria</taxon>
        <taxon>Pseudomonadati</taxon>
        <taxon>Pseudomonadota</taxon>
        <taxon>Gammaproteobacteria</taxon>
        <taxon>Pseudomonadales</taxon>
        <taxon>Pseudomonadaceae</taxon>
        <taxon>Pseudomonas</taxon>
    </lineage>
</organism>
<dbReference type="InterPro" id="IPR036271">
    <property type="entry name" value="Tet_transcr_reg_TetR-rel_C_sf"/>
</dbReference>
<dbReference type="Proteomes" id="UP000531950">
    <property type="component" value="Unassembled WGS sequence"/>
</dbReference>
<feature type="domain" description="HTH tetR-type" evidence="5">
    <location>
        <begin position="13"/>
        <end position="73"/>
    </location>
</feature>
<gene>
    <name evidence="6" type="ORF">HX822_12405</name>
</gene>
<dbReference type="Pfam" id="PF00440">
    <property type="entry name" value="TetR_N"/>
    <property type="match status" value="1"/>
</dbReference>
<dbReference type="SUPFAM" id="SSF46689">
    <property type="entry name" value="Homeodomain-like"/>
    <property type="match status" value="1"/>
</dbReference>
<dbReference type="Pfam" id="PF16859">
    <property type="entry name" value="TetR_C_11"/>
    <property type="match status" value="1"/>
</dbReference>
<evidence type="ECO:0000313" key="7">
    <source>
        <dbReference type="Proteomes" id="UP000531950"/>
    </source>
</evidence>
<dbReference type="RefSeq" id="WP_177077727.1">
    <property type="nucleotide sequence ID" value="NZ_JACARG010000021.1"/>
</dbReference>
<dbReference type="Gene3D" id="1.10.357.10">
    <property type="entry name" value="Tetracycline Repressor, domain 2"/>
    <property type="match status" value="1"/>
</dbReference>
<sequence length="205" mass="22709">MSNEKAAPRRRNKAVLENILTTTYELLQQNGFERLTIEGVAAKAGVGKTTIYRWWPSRGALAVDAFLAVVSPQLSFHETASASDDIRWQIRRLVKVYDAEVGRIVREMIGSAQFDNKTLELFNEGYLKPRRTAAKEALDRGIKQGEFRADLDPECVIDALYGPIYYRLLTGGALCDESFLATIETFVLAGISIKGAVAPPLNADL</sequence>
<comment type="caution">
    <text evidence="6">The sequence shown here is derived from an EMBL/GenBank/DDBJ whole genome shotgun (WGS) entry which is preliminary data.</text>
</comment>
<keyword evidence="1" id="KW-0805">Transcription regulation</keyword>
<name>A0A7Y8JPT6_9PSED</name>
<dbReference type="AlphaFoldDB" id="A0A7Y8JPT6"/>
<dbReference type="InterPro" id="IPR001647">
    <property type="entry name" value="HTH_TetR"/>
</dbReference>